<dbReference type="PANTHER" id="PTHR23022:SF135">
    <property type="entry name" value="SI:DKEY-77F5.3"/>
    <property type="match status" value="1"/>
</dbReference>
<evidence type="ECO:0000313" key="3">
    <source>
        <dbReference type="Proteomes" id="UP000694402"/>
    </source>
</evidence>
<evidence type="ECO:0000259" key="1">
    <source>
        <dbReference type="Pfam" id="PF01498"/>
    </source>
</evidence>
<dbReference type="GeneTree" id="ENSGT01150000286914"/>
<dbReference type="InterPro" id="IPR002492">
    <property type="entry name" value="Transposase_Tc1-like"/>
</dbReference>
<gene>
    <name evidence="2" type="primary">TAFA3</name>
</gene>
<dbReference type="GO" id="GO:0006313">
    <property type="term" value="P:DNA transposition"/>
    <property type="evidence" value="ECO:0007669"/>
    <property type="project" value="InterPro"/>
</dbReference>
<dbReference type="Proteomes" id="UP000694402">
    <property type="component" value="Unassembled WGS sequence"/>
</dbReference>
<dbReference type="AlphaFoldDB" id="A0AAZ3P6J6"/>
<dbReference type="Pfam" id="PF01498">
    <property type="entry name" value="HTH_Tnp_Tc3_2"/>
    <property type="match status" value="1"/>
</dbReference>
<organism evidence="2 3">
    <name type="scientific">Oncorhynchus tshawytscha</name>
    <name type="common">Chinook salmon</name>
    <name type="synonym">Salmo tshawytscha</name>
    <dbReference type="NCBI Taxonomy" id="74940"/>
    <lineage>
        <taxon>Eukaryota</taxon>
        <taxon>Metazoa</taxon>
        <taxon>Chordata</taxon>
        <taxon>Craniata</taxon>
        <taxon>Vertebrata</taxon>
        <taxon>Euteleostomi</taxon>
        <taxon>Actinopterygii</taxon>
        <taxon>Neopterygii</taxon>
        <taxon>Teleostei</taxon>
        <taxon>Protacanthopterygii</taxon>
        <taxon>Salmoniformes</taxon>
        <taxon>Salmonidae</taxon>
        <taxon>Salmoninae</taxon>
        <taxon>Oncorhynchus</taxon>
    </lineage>
</organism>
<proteinExistence type="predicted"/>
<reference evidence="2" key="2">
    <citation type="submission" date="2025-05" db="UniProtKB">
        <authorList>
            <consortium name="Ensembl"/>
        </authorList>
    </citation>
    <scope>IDENTIFICATION</scope>
</reference>
<dbReference type="Ensembl" id="ENSOTST00005118612.1">
    <property type="protein sequence ID" value="ENSOTSP00005111728.1"/>
    <property type="gene ID" value="ENSOTSG00005070011.1"/>
</dbReference>
<reference evidence="3" key="1">
    <citation type="journal article" date="2018" name="PLoS ONE">
        <title>Chinook salmon (Oncorhynchus tshawytscha) genome and transcriptome.</title>
        <authorList>
            <person name="Christensen K.A."/>
            <person name="Leong J.S."/>
            <person name="Sakhrani D."/>
            <person name="Biagi C.A."/>
            <person name="Minkley D.R."/>
            <person name="Withler R.E."/>
            <person name="Rondeau E.B."/>
            <person name="Koop B.F."/>
            <person name="Devlin R.H."/>
        </authorList>
    </citation>
    <scope>NUCLEOTIDE SEQUENCE [LARGE SCALE GENOMIC DNA]</scope>
</reference>
<protein>
    <recommendedName>
        <fullName evidence="1">Transposase Tc1-like domain-containing protein</fullName>
    </recommendedName>
</protein>
<sequence length="192" mass="22005">MPPFQQVSSSHFCPASGAPVNCECYYCEVEISWSKNVCGRPHKLTERDRQVLKRVACKHWLSTVATLTTEFQTASGSNVSTRAVCRELHEMCFHDRAAADKPKITMCNAKRRLDWCKAHRHWSLEQWKHVLWSDESLFTIWQSDGRIWVWQMPGECYLPECIVPTVHLGGGGIMVWGCFSWVRLLSSSEGKS</sequence>
<evidence type="ECO:0000313" key="2">
    <source>
        <dbReference type="Ensembl" id="ENSOTSP00005111728.1"/>
    </source>
</evidence>
<feature type="domain" description="Transposase Tc1-like" evidence="1">
    <location>
        <begin position="62"/>
        <end position="121"/>
    </location>
</feature>
<dbReference type="InterPro" id="IPR036397">
    <property type="entry name" value="RNaseH_sf"/>
</dbReference>
<dbReference type="Gene3D" id="3.30.420.10">
    <property type="entry name" value="Ribonuclease H-like superfamily/Ribonuclease H"/>
    <property type="match status" value="1"/>
</dbReference>
<dbReference type="PANTHER" id="PTHR23022">
    <property type="entry name" value="TRANSPOSABLE ELEMENT-RELATED"/>
    <property type="match status" value="1"/>
</dbReference>
<keyword evidence="3" id="KW-1185">Reference proteome</keyword>
<dbReference type="InterPro" id="IPR052338">
    <property type="entry name" value="Transposase_5"/>
</dbReference>
<accession>A0AAZ3P6J6</accession>
<dbReference type="Ensembl" id="ENSOTST00005132715.1">
    <property type="protein sequence ID" value="ENSOTSP00005114011.1"/>
    <property type="gene ID" value="ENSOTSG00005070011.1"/>
</dbReference>
<name>A0AAZ3P6J6_ONCTS</name>
<dbReference type="GO" id="GO:0015074">
    <property type="term" value="P:DNA integration"/>
    <property type="evidence" value="ECO:0007669"/>
    <property type="project" value="InterPro"/>
</dbReference>
<dbReference type="GO" id="GO:0003677">
    <property type="term" value="F:DNA binding"/>
    <property type="evidence" value="ECO:0007669"/>
    <property type="project" value="InterPro"/>
</dbReference>